<dbReference type="AlphaFoldDB" id="A0A1Z5HRG0"/>
<evidence type="ECO:0000313" key="2">
    <source>
        <dbReference type="Proteomes" id="UP000197032"/>
    </source>
</evidence>
<keyword evidence="2" id="KW-1185">Reference proteome</keyword>
<dbReference type="Proteomes" id="UP000197032">
    <property type="component" value="Unassembled WGS sequence"/>
</dbReference>
<accession>A0A1Z5HRG0</accession>
<proteinExistence type="predicted"/>
<gene>
    <name evidence="1" type="ORF">KKC1_10110</name>
</gene>
<comment type="caution">
    <text evidence="1">The sequence shown here is derived from an EMBL/GenBank/DDBJ whole genome shotgun (WGS) entry which is preliminary data.</text>
</comment>
<sequence length="40" mass="4652">MMIIAYQKKNKTARTRTLTRRDLAPILKSFAVMIREGTLN</sequence>
<name>A0A1Z5HRG0_9FIRM</name>
<reference evidence="2" key="1">
    <citation type="journal article" date="2017" name="Appl. Environ. Microbiol.">
        <title>Genomic analysis of Calderihabitans maritimus KKC1, a thermophilic hydrogenogenic carboxydotrophic bacterium isolated from marine sediment.</title>
        <authorList>
            <person name="Omae K."/>
            <person name="Yoneda Y."/>
            <person name="Fukuyama Y."/>
            <person name="Yoshida T."/>
            <person name="Sako Y."/>
        </authorList>
    </citation>
    <scope>NUCLEOTIDE SEQUENCE [LARGE SCALE GENOMIC DNA]</scope>
    <source>
        <strain evidence="2">KKC1</strain>
    </source>
</reference>
<protein>
    <submittedName>
        <fullName evidence="1">Uncharacterized protein</fullName>
    </submittedName>
</protein>
<dbReference type="EMBL" id="BDGJ01000035">
    <property type="protein sequence ID" value="GAW91850.1"/>
    <property type="molecule type" value="Genomic_DNA"/>
</dbReference>
<organism evidence="1 2">
    <name type="scientific">Calderihabitans maritimus</name>
    <dbReference type="NCBI Taxonomy" id="1246530"/>
    <lineage>
        <taxon>Bacteria</taxon>
        <taxon>Bacillati</taxon>
        <taxon>Bacillota</taxon>
        <taxon>Clostridia</taxon>
        <taxon>Neomoorellales</taxon>
        <taxon>Calderihabitantaceae</taxon>
        <taxon>Calderihabitans</taxon>
    </lineage>
</organism>
<evidence type="ECO:0000313" key="1">
    <source>
        <dbReference type="EMBL" id="GAW91850.1"/>
    </source>
</evidence>